<reference evidence="1 2" key="1">
    <citation type="submission" date="2017-07" db="EMBL/GenBank/DDBJ databases">
        <title>Complete genome sequence of Actinoalloteichus hoggarensis DSM 45943, type strain of Actinoalloteichus hoggarensis.</title>
        <authorList>
            <person name="Ruckert C."/>
            <person name="Nouioui I."/>
            <person name="Willmese J."/>
            <person name="van Wezel G."/>
            <person name="Klenk H.-P."/>
            <person name="Kalinowski J."/>
            <person name="Zotchev S.B."/>
        </authorList>
    </citation>
    <scope>NUCLEOTIDE SEQUENCE [LARGE SCALE GENOMIC DNA]</scope>
    <source>
        <strain evidence="1 2">DSM 45943</strain>
    </source>
</reference>
<dbReference type="EMBL" id="CP022521">
    <property type="protein sequence ID" value="ASO20638.1"/>
    <property type="molecule type" value="Genomic_DNA"/>
</dbReference>
<name>A0A221W479_9PSEU</name>
<sequence length="70" mass="6882">MLAGLLHVLAHSTTTGESARDSGSDIATTATKSSAAAWQAGHLAARPRLLSAARIGRVVGGATDAITVGG</sequence>
<evidence type="ECO:0000313" key="1">
    <source>
        <dbReference type="EMBL" id="ASO20638.1"/>
    </source>
</evidence>
<evidence type="ECO:0000313" key="2">
    <source>
        <dbReference type="Proteomes" id="UP000204221"/>
    </source>
</evidence>
<protein>
    <submittedName>
        <fullName evidence="1">Uncharacterized protein</fullName>
    </submittedName>
</protein>
<keyword evidence="2" id="KW-1185">Reference proteome</keyword>
<dbReference type="Proteomes" id="UP000204221">
    <property type="component" value="Chromosome"/>
</dbReference>
<accession>A0A221W479</accession>
<dbReference type="AlphaFoldDB" id="A0A221W479"/>
<proteinExistence type="predicted"/>
<dbReference type="KEGG" id="ahg:AHOG_14985"/>
<organism evidence="1 2">
    <name type="scientific">Actinoalloteichus hoggarensis</name>
    <dbReference type="NCBI Taxonomy" id="1470176"/>
    <lineage>
        <taxon>Bacteria</taxon>
        <taxon>Bacillati</taxon>
        <taxon>Actinomycetota</taxon>
        <taxon>Actinomycetes</taxon>
        <taxon>Pseudonocardiales</taxon>
        <taxon>Pseudonocardiaceae</taxon>
        <taxon>Actinoalloteichus</taxon>
    </lineage>
</organism>
<gene>
    <name evidence="1" type="ORF">AHOG_14985</name>
</gene>